<accession>A0A0V0QBU2</accession>
<reference evidence="2 3" key="1">
    <citation type="journal article" date="2015" name="Sci. Rep.">
        <title>Genome of the facultative scuticociliatosis pathogen Pseudocohnilembus persalinus provides insight into its virulence through horizontal gene transfer.</title>
        <authorList>
            <person name="Xiong J."/>
            <person name="Wang G."/>
            <person name="Cheng J."/>
            <person name="Tian M."/>
            <person name="Pan X."/>
            <person name="Warren A."/>
            <person name="Jiang C."/>
            <person name="Yuan D."/>
            <person name="Miao W."/>
        </authorList>
    </citation>
    <scope>NUCLEOTIDE SEQUENCE [LARGE SCALE GENOMIC DNA]</scope>
    <source>
        <strain evidence="2">36N120E</strain>
    </source>
</reference>
<evidence type="ECO:0000256" key="1">
    <source>
        <dbReference type="SAM" id="MobiDB-lite"/>
    </source>
</evidence>
<organism evidence="2 3">
    <name type="scientific">Pseudocohnilembus persalinus</name>
    <name type="common">Ciliate</name>
    <dbReference type="NCBI Taxonomy" id="266149"/>
    <lineage>
        <taxon>Eukaryota</taxon>
        <taxon>Sar</taxon>
        <taxon>Alveolata</taxon>
        <taxon>Ciliophora</taxon>
        <taxon>Intramacronucleata</taxon>
        <taxon>Oligohymenophorea</taxon>
        <taxon>Scuticociliatia</taxon>
        <taxon>Philasterida</taxon>
        <taxon>Pseudocohnilembidae</taxon>
        <taxon>Pseudocohnilembus</taxon>
    </lineage>
</organism>
<evidence type="ECO:0000313" key="3">
    <source>
        <dbReference type="Proteomes" id="UP000054937"/>
    </source>
</evidence>
<feature type="compositionally biased region" description="Polar residues" evidence="1">
    <location>
        <begin position="1"/>
        <end position="26"/>
    </location>
</feature>
<sequence length="147" mass="17452">MESNNLQSNQKLVTNPKECNTQQNELEPNPERFDQYVEINDDQGELIGFFIIEKNKKIIFYFDQFGGWYDEGKNYYDCNGDYIEIAPQNSEFKAPIIEYLEDEEDENQEDSVEDFIIPKNNHYSSENGGYIRIFQLKLKICFIINLY</sequence>
<comment type="caution">
    <text evidence="2">The sequence shown here is derived from an EMBL/GenBank/DDBJ whole genome shotgun (WGS) entry which is preliminary data.</text>
</comment>
<feature type="region of interest" description="Disordered" evidence="1">
    <location>
        <begin position="1"/>
        <end position="28"/>
    </location>
</feature>
<dbReference type="Proteomes" id="UP000054937">
    <property type="component" value="Unassembled WGS sequence"/>
</dbReference>
<name>A0A0V0QBU2_PSEPJ</name>
<dbReference type="AlphaFoldDB" id="A0A0V0QBU2"/>
<dbReference type="InParanoid" id="A0A0V0QBU2"/>
<keyword evidence="3" id="KW-1185">Reference proteome</keyword>
<dbReference type="EMBL" id="LDAU01000205">
    <property type="protein sequence ID" value="KRW99694.1"/>
    <property type="molecule type" value="Genomic_DNA"/>
</dbReference>
<gene>
    <name evidence="2" type="ORF">PPERSA_03495</name>
</gene>
<evidence type="ECO:0000313" key="2">
    <source>
        <dbReference type="EMBL" id="KRW99694.1"/>
    </source>
</evidence>
<proteinExistence type="predicted"/>
<protein>
    <submittedName>
        <fullName evidence="2">Uncharacterized protein</fullName>
    </submittedName>
</protein>